<feature type="region of interest" description="Disordered" evidence="6">
    <location>
        <begin position="54"/>
        <end position="75"/>
    </location>
</feature>
<dbReference type="InterPro" id="IPR001584">
    <property type="entry name" value="Integrase_cat-core"/>
</dbReference>
<dbReference type="GO" id="GO:0015074">
    <property type="term" value="P:DNA integration"/>
    <property type="evidence" value="ECO:0007669"/>
    <property type="project" value="InterPro"/>
</dbReference>
<name>A0AA42HNF5_9BURK</name>
<dbReference type="GO" id="GO:0005829">
    <property type="term" value="C:cytosol"/>
    <property type="evidence" value="ECO:0007669"/>
    <property type="project" value="TreeGrafter"/>
</dbReference>
<evidence type="ECO:0000256" key="6">
    <source>
        <dbReference type="SAM" id="MobiDB-lite"/>
    </source>
</evidence>
<dbReference type="GO" id="GO:0004803">
    <property type="term" value="F:transposase activity"/>
    <property type="evidence" value="ECO:0007669"/>
    <property type="project" value="InterPro"/>
</dbReference>
<organism evidence="8 9">
    <name type="scientific">Comamonas aquatica</name>
    <dbReference type="NCBI Taxonomy" id="225991"/>
    <lineage>
        <taxon>Bacteria</taxon>
        <taxon>Pseudomonadati</taxon>
        <taxon>Pseudomonadota</taxon>
        <taxon>Betaproteobacteria</taxon>
        <taxon>Burkholderiales</taxon>
        <taxon>Comamonadaceae</taxon>
        <taxon>Comamonas</taxon>
    </lineage>
</organism>
<evidence type="ECO:0000256" key="3">
    <source>
        <dbReference type="ARBA" id="ARBA00022578"/>
    </source>
</evidence>
<evidence type="ECO:0000256" key="4">
    <source>
        <dbReference type="ARBA" id="ARBA00023125"/>
    </source>
</evidence>
<reference evidence="8" key="1">
    <citation type="submission" date="2022-09" db="EMBL/GenBank/DDBJ databases">
        <title>Intensive care unit water sources are persistently colonized with multi-drug resistant bacteria and are the site of extensive horizontal gene transfer of antibiotic resistance genes.</title>
        <authorList>
            <person name="Diorio-Toth L."/>
        </authorList>
    </citation>
    <scope>NUCLEOTIDE SEQUENCE</scope>
    <source>
        <strain evidence="8">GD04130</strain>
    </source>
</reference>
<evidence type="ECO:0000256" key="1">
    <source>
        <dbReference type="ARBA" id="ARBA00002190"/>
    </source>
</evidence>
<protein>
    <submittedName>
        <fullName evidence="8">IS30 family transposase</fullName>
    </submittedName>
</protein>
<gene>
    <name evidence="8" type="ORF">N7330_01440</name>
</gene>
<evidence type="ECO:0000313" key="9">
    <source>
        <dbReference type="Proteomes" id="UP001158297"/>
    </source>
</evidence>
<dbReference type="RefSeq" id="WP_279859594.1">
    <property type="nucleotide sequence ID" value="NZ_JAODZU010000001.1"/>
</dbReference>
<dbReference type="PANTHER" id="PTHR10948:SF23">
    <property type="entry name" value="TRANSPOSASE INSI FOR INSERTION SEQUENCE ELEMENT IS30A-RELATED"/>
    <property type="match status" value="1"/>
</dbReference>
<feature type="compositionally biased region" description="Polar residues" evidence="6">
    <location>
        <begin position="54"/>
        <end position="65"/>
    </location>
</feature>
<evidence type="ECO:0000313" key="8">
    <source>
        <dbReference type="EMBL" id="MDH0361722.1"/>
    </source>
</evidence>
<dbReference type="InterPro" id="IPR036397">
    <property type="entry name" value="RNaseH_sf"/>
</dbReference>
<dbReference type="EMBL" id="JAODZU010000001">
    <property type="protein sequence ID" value="MDH0361722.1"/>
    <property type="molecule type" value="Genomic_DNA"/>
</dbReference>
<dbReference type="InterPro" id="IPR001598">
    <property type="entry name" value="Transposase_IS30_CS"/>
</dbReference>
<dbReference type="AlphaFoldDB" id="A0AA42HNF5"/>
<dbReference type="Gene3D" id="3.30.420.10">
    <property type="entry name" value="Ribonuclease H-like superfamily/Ribonuclease H"/>
    <property type="match status" value="1"/>
</dbReference>
<dbReference type="InterPro" id="IPR053392">
    <property type="entry name" value="Transposase_IS30-like"/>
</dbReference>
<dbReference type="PANTHER" id="PTHR10948">
    <property type="entry name" value="TRANSPOSASE"/>
    <property type="match status" value="1"/>
</dbReference>
<proteinExistence type="inferred from homology"/>
<dbReference type="Pfam" id="PF13936">
    <property type="entry name" value="HTH_38"/>
    <property type="match status" value="1"/>
</dbReference>
<keyword evidence="5" id="KW-0233">DNA recombination</keyword>
<comment type="caution">
    <text evidence="8">The sequence shown here is derived from an EMBL/GenBank/DDBJ whole genome shotgun (WGS) entry which is preliminary data.</text>
</comment>
<dbReference type="NCBIfam" id="NF033563">
    <property type="entry name" value="transpos_IS30"/>
    <property type="match status" value="1"/>
</dbReference>
<keyword evidence="4" id="KW-0238">DNA-binding</keyword>
<comment type="function">
    <text evidence="1">Required for the transposition of the insertion element.</text>
</comment>
<dbReference type="GO" id="GO:0003677">
    <property type="term" value="F:DNA binding"/>
    <property type="evidence" value="ECO:0007669"/>
    <property type="project" value="UniProtKB-KW"/>
</dbReference>
<dbReference type="PROSITE" id="PS50994">
    <property type="entry name" value="INTEGRASE"/>
    <property type="match status" value="1"/>
</dbReference>
<evidence type="ECO:0000259" key="7">
    <source>
        <dbReference type="PROSITE" id="PS50994"/>
    </source>
</evidence>
<dbReference type="InterPro" id="IPR051917">
    <property type="entry name" value="Transposase-Integrase"/>
</dbReference>
<evidence type="ECO:0000256" key="5">
    <source>
        <dbReference type="ARBA" id="ARBA00023172"/>
    </source>
</evidence>
<dbReference type="Proteomes" id="UP001158297">
    <property type="component" value="Unassembled WGS sequence"/>
</dbReference>
<comment type="similarity">
    <text evidence="2">Belongs to the transposase IS30 family.</text>
</comment>
<accession>A0AA42HNF5</accession>
<keyword evidence="3" id="KW-0815">Transposition</keyword>
<dbReference type="InterPro" id="IPR025246">
    <property type="entry name" value="IS30-like_HTH"/>
</dbReference>
<evidence type="ECO:0000256" key="2">
    <source>
        <dbReference type="ARBA" id="ARBA00006363"/>
    </source>
</evidence>
<dbReference type="SUPFAM" id="SSF53098">
    <property type="entry name" value="Ribonuclease H-like"/>
    <property type="match status" value="1"/>
</dbReference>
<dbReference type="InterPro" id="IPR012337">
    <property type="entry name" value="RNaseH-like_sf"/>
</dbReference>
<sequence>MSASRSPYSQLQPEDRLTIASLLQQRYSVRGIARVLGRCASTISREIARNSVSGQGYASTPAQQRSEQRRRCARPQPKLHPQSLLWQLVVHFLRCRWSPEQIALTLSHLYPKGHELRVSHETIYNCIYAQPVGELRKELIAALRQAKNKRLPRSKGKDRRGQISDMLSIHMRPPEIEARQFPGHWEGDLIKGAGNASAVGTLVERTSRLLMLVKLPEFQPASAVNVMQAFTDKLLGIAQPMRQSMTYDQGKEMALHKQLTQNTGMAVYFCDPHSPWQRGSNENTNGLVRQYLPKGTDLSIYSQEQLDAIADEINNRPRKGLGVRSPLSVYRELLINSPQHSTLVH</sequence>
<dbReference type="PROSITE" id="PS01043">
    <property type="entry name" value="TRANSPOSASE_IS30"/>
    <property type="match status" value="1"/>
</dbReference>
<feature type="domain" description="Integrase catalytic" evidence="7">
    <location>
        <begin position="178"/>
        <end position="334"/>
    </location>
</feature>
<dbReference type="GO" id="GO:0006313">
    <property type="term" value="P:DNA transposition"/>
    <property type="evidence" value="ECO:0007669"/>
    <property type="project" value="InterPro"/>
</dbReference>
<dbReference type="Pfam" id="PF00665">
    <property type="entry name" value="rve"/>
    <property type="match status" value="1"/>
</dbReference>